<comment type="caution">
    <text evidence="2">The sequence shown here is derived from an EMBL/GenBank/DDBJ whole genome shotgun (WGS) entry which is preliminary data.</text>
</comment>
<proteinExistence type="predicted"/>
<organism evidence="2 3">
    <name type="scientific">Punica granatum</name>
    <name type="common">Pomegranate</name>
    <dbReference type="NCBI Taxonomy" id="22663"/>
    <lineage>
        <taxon>Eukaryota</taxon>
        <taxon>Viridiplantae</taxon>
        <taxon>Streptophyta</taxon>
        <taxon>Embryophyta</taxon>
        <taxon>Tracheophyta</taxon>
        <taxon>Spermatophyta</taxon>
        <taxon>Magnoliopsida</taxon>
        <taxon>eudicotyledons</taxon>
        <taxon>Gunneridae</taxon>
        <taxon>Pentapetalae</taxon>
        <taxon>rosids</taxon>
        <taxon>malvids</taxon>
        <taxon>Myrtales</taxon>
        <taxon>Lythraceae</taxon>
        <taxon>Punica</taxon>
    </lineage>
</organism>
<protein>
    <submittedName>
        <fullName evidence="2">Uncharacterized protein</fullName>
    </submittedName>
</protein>
<gene>
    <name evidence="2" type="ORF">CRG98_011745</name>
</gene>
<dbReference type="Proteomes" id="UP000233551">
    <property type="component" value="Unassembled WGS sequence"/>
</dbReference>
<evidence type="ECO:0000313" key="2">
    <source>
        <dbReference type="EMBL" id="PKI67846.1"/>
    </source>
</evidence>
<feature type="region of interest" description="Disordered" evidence="1">
    <location>
        <begin position="176"/>
        <end position="210"/>
    </location>
</feature>
<name>A0A2I0KJ81_PUNGR</name>
<dbReference type="AlphaFoldDB" id="A0A2I0KJ81"/>
<sequence length="260" mass="30133">MWAFHFRKIHDLIDEGHPEVESLFQEGKQGIEEHLESINLISTDDEACHIFDVDTLPMSLVEMFIHLRKAGYLRDFKGSEPEIRDEIQKFIDTGVIRTGREEDNLCAVIRNEGRDTIEHRLTKIEQSIDNLAVNKGDKSLIITVSRIKRLSRFIYPNFGNPSPKECPNFEDCQGPKLGRSRALMSDPSQRRQRSKGNSLSSNVHEHNMTRVIEPPRSISLTRARFMILFNPLVDYVPKSLKKEKQEFEGQSIDLDRELRF</sequence>
<dbReference type="EMBL" id="PGOL01000580">
    <property type="protein sequence ID" value="PKI67846.1"/>
    <property type="molecule type" value="Genomic_DNA"/>
</dbReference>
<evidence type="ECO:0000313" key="3">
    <source>
        <dbReference type="Proteomes" id="UP000233551"/>
    </source>
</evidence>
<accession>A0A2I0KJ81</accession>
<evidence type="ECO:0000256" key="1">
    <source>
        <dbReference type="SAM" id="MobiDB-lite"/>
    </source>
</evidence>
<keyword evidence="3" id="KW-1185">Reference proteome</keyword>
<reference evidence="2 3" key="1">
    <citation type="submission" date="2017-11" db="EMBL/GenBank/DDBJ databases">
        <title>De-novo sequencing of pomegranate (Punica granatum L.) genome.</title>
        <authorList>
            <person name="Akparov Z."/>
            <person name="Amiraslanov A."/>
            <person name="Hajiyeva S."/>
            <person name="Abbasov M."/>
            <person name="Kaur K."/>
            <person name="Hamwieh A."/>
            <person name="Solovyev V."/>
            <person name="Salamov A."/>
            <person name="Braich B."/>
            <person name="Kosarev P."/>
            <person name="Mahmoud A."/>
            <person name="Hajiyev E."/>
            <person name="Babayeva S."/>
            <person name="Izzatullayeva V."/>
            <person name="Mammadov A."/>
            <person name="Mammadov A."/>
            <person name="Sharifova S."/>
            <person name="Ojaghi J."/>
            <person name="Eynullazada K."/>
            <person name="Bayramov B."/>
            <person name="Abdulazimova A."/>
            <person name="Shahmuradov I."/>
        </authorList>
    </citation>
    <scope>NUCLEOTIDE SEQUENCE [LARGE SCALE GENOMIC DNA]</scope>
    <source>
        <strain evidence="3">cv. AG2017</strain>
        <tissue evidence="2">Leaf</tissue>
    </source>
</reference>